<keyword evidence="4" id="KW-0677">Repeat</keyword>
<comment type="function">
    <text evidence="10">Catalyzes the hydroxylation of the N(6)-(4-aminobutyl)-L-lysine intermediate to form hypusine, an essential post-translational modification only found in mature eIF-5A factor.</text>
</comment>
<evidence type="ECO:0000256" key="6">
    <source>
        <dbReference type="ARBA" id="ARBA00023004"/>
    </source>
</evidence>
<accession>A0ABN7SBL2</accession>
<evidence type="ECO:0000256" key="8">
    <source>
        <dbReference type="ARBA" id="ARBA00023256"/>
    </source>
</evidence>
<dbReference type="Pfam" id="PF13646">
    <property type="entry name" value="HEAT_2"/>
    <property type="match status" value="2"/>
</dbReference>
<comment type="function">
    <text evidence="9">Catalyzes the hydroxylation of the N(6)-(4-aminobutyl)-L-lysine intermediate produced by deoxyhypusine synthase/DHPS on a critical lysine of the eukaryotic translation initiation factor 5A/eIF-5A. This is the second step of the post-translational modification of that lysine into an unusual amino acid residue named hypusine. Hypusination is unique to mature eIF-5A factor and is essential for its function.</text>
</comment>
<comment type="cofactor">
    <cofactor evidence="10">
        <name>Fe(2+)</name>
        <dbReference type="ChEBI" id="CHEBI:29033"/>
    </cofactor>
    <text evidence="10">Binds 2 Fe(2+) ions per subunit.</text>
</comment>
<feature type="binding site" evidence="10">
    <location>
        <position position="94"/>
    </location>
    <ligand>
        <name>Fe cation</name>
        <dbReference type="ChEBI" id="CHEBI:24875"/>
        <label>1</label>
    </ligand>
</feature>
<reference evidence="11 12" key="1">
    <citation type="submission" date="2021-04" db="EMBL/GenBank/DDBJ databases">
        <authorList>
            <person name="Bliznina A."/>
        </authorList>
    </citation>
    <scope>NUCLEOTIDE SEQUENCE [LARGE SCALE GENOMIC DNA]</scope>
</reference>
<dbReference type="EC" id="1.14.99.29" evidence="10"/>
<feature type="binding site" evidence="10">
    <location>
        <position position="61"/>
    </location>
    <ligand>
        <name>Fe cation</name>
        <dbReference type="ChEBI" id="CHEBI:24875"/>
        <label>1</label>
    </ligand>
</feature>
<evidence type="ECO:0000256" key="1">
    <source>
        <dbReference type="ARBA" id="ARBA00000068"/>
    </source>
</evidence>
<dbReference type="SUPFAM" id="SSF48371">
    <property type="entry name" value="ARM repeat"/>
    <property type="match status" value="1"/>
</dbReference>
<keyword evidence="8 10" id="KW-0386">Hypusine biosynthesis</keyword>
<comment type="catalytic activity">
    <reaction evidence="1 10">
        <text>[eIF5A protein]-deoxyhypusine + AH2 + O2 = [eIF5A protein]-hypusine + A + H2O</text>
        <dbReference type="Rhea" id="RHEA:14101"/>
        <dbReference type="Rhea" id="RHEA-COMP:10144"/>
        <dbReference type="Rhea" id="RHEA-COMP:12592"/>
        <dbReference type="ChEBI" id="CHEBI:13193"/>
        <dbReference type="ChEBI" id="CHEBI:15377"/>
        <dbReference type="ChEBI" id="CHEBI:15379"/>
        <dbReference type="ChEBI" id="CHEBI:17499"/>
        <dbReference type="ChEBI" id="CHEBI:82657"/>
        <dbReference type="ChEBI" id="CHEBI:91175"/>
        <dbReference type="EC" id="1.14.99.29"/>
    </reaction>
</comment>
<feature type="binding site" evidence="10">
    <location>
        <position position="60"/>
    </location>
    <ligand>
        <name>Fe cation</name>
        <dbReference type="ChEBI" id="CHEBI:24875"/>
        <label>1</label>
    </ligand>
</feature>
<evidence type="ECO:0000313" key="12">
    <source>
        <dbReference type="Proteomes" id="UP001158576"/>
    </source>
</evidence>
<protein>
    <recommendedName>
        <fullName evidence="10">Deoxyhypusine hydroxylase</fullName>
        <shortName evidence="10">DOHH</shortName>
        <ecNumber evidence="10">1.14.99.29</ecNumber>
    </recommendedName>
    <alternativeName>
        <fullName evidence="10">Deoxyhypusine dioxygenase</fullName>
    </alternativeName>
    <alternativeName>
        <fullName evidence="10">Deoxyhypusine monooxygenase</fullName>
    </alternativeName>
</protein>
<dbReference type="HAMAP" id="MF_03101">
    <property type="entry name" value="Deoxyhypusine_hydroxylase"/>
    <property type="match status" value="1"/>
</dbReference>
<keyword evidence="5 10" id="KW-0560">Oxidoreductase</keyword>
<keyword evidence="7 10" id="KW-0503">Monooxygenase</keyword>
<name>A0ABN7SBL2_OIKDI</name>
<dbReference type="PANTHER" id="PTHR12697:SF5">
    <property type="entry name" value="DEOXYHYPUSINE HYDROXYLASE"/>
    <property type="match status" value="1"/>
</dbReference>
<dbReference type="Proteomes" id="UP001158576">
    <property type="component" value="Chromosome XSR"/>
</dbReference>
<evidence type="ECO:0000256" key="7">
    <source>
        <dbReference type="ARBA" id="ARBA00023033"/>
    </source>
</evidence>
<feature type="binding site" evidence="10">
    <location>
        <position position="93"/>
    </location>
    <ligand>
        <name>Fe cation</name>
        <dbReference type="ChEBI" id="CHEBI:24875"/>
        <label>1</label>
    </ligand>
</feature>
<evidence type="ECO:0000313" key="11">
    <source>
        <dbReference type="EMBL" id="CAG5094669.1"/>
    </source>
</evidence>
<sequence length="312" mass="35208">MNAQELDELITKYSGILNNFEGENLARRFRALFSLKGLGTDRCIEEMGKAFADSSELLKHEVAYCLGQTKSEKALEILKNCLNDMKQEPVVRHEAVEAIGAIGPPDYLEMLKELAANDRDIEVRETAELAFDKIKFLEEHPDKQHLMKNRFNSVDPAPRSEEEDVAKLSKALMNTELSLFDRYRAMFGLRDVLPKMKTEAERNECIEALLSGFKETKSALFRHEIAFVFGQLGEEGSHATGRLVQVVDDELEHGMVRHEAAEALGNMSSDVASECLKKHRTSSAQILRESCEVALDQSEYYESNTQFQPISA</sequence>
<evidence type="ECO:0000256" key="3">
    <source>
        <dbReference type="ARBA" id="ARBA00022723"/>
    </source>
</evidence>
<evidence type="ECO:0000256" key="5">
    <source>
        <dbReference type="ARBA" id="ARBA00023002"/>
    </source>
</evidence>
<dbReference type="Gene3D" id="1.25.10.10">
    <property type="entry name" value="Leucine-rich Repeat Variant"/>
    <property type="match status" value="2"/>
</dbReference>
<feature type="binding site" evidence="10">
    <location>
        <position position="224"/>
    </location>
    <ligand>
        <name>Fe cation</name>
        <dbReference type="ChEBI" id="CHEBI:24875"/>
        <label>2</label>
    </ligand>
</feature>
<dbReference type="InterPro" id="IPR004155">
    <property type="entry name" value="PBS_lyase_HEAT"/>
</dbReference>
<comment type="similarity">
    <text evidence="10">Belongs to the deoxyhypusine hydroxylase family.</text>
</comment>
<dbReference type="EMBL" id="OU015569">
    <property type="protein sequence ID" value="CAG5094669.1"/>
    <property type="molecule type" value="Genomic_DNA"/>
</dbReference>
<dbReference type="InterPro" id="IPR027517">
    <property type="entry name" value="Deoxyhypusine_hydroxylase"/>
</dbReference>
<evidence type="ECO:0000256" key="10">
    <source>
        <dbReference type="HAMAP-Rule" id="MF_03101"/>
    </source>
</evidence>
<comment type="pathway">
    <text evidence="2 10">Protein modification; eIF5A hypusination.</text>
</comment>
<dbReference type="InterPro" id="IPR016024">
    <property type="entry name" value="ARM-type_fold"/>
</dbReference>
<keyword evidence="12" id="KW-1185">Reference proteome</keyword>
<evidence type="ECO:0000256" key="4">
    <source>
        <dbReference type="ARBA" id="ARBA00022737"/>
    </source>
</evidence>
<dbReference type="Pfam" id="PF03130">
    <property type="entry name" value="HEAT_PBS"/>
    <property type="match status" value="1"/>
</dbReference>
<evidence type="ECO:0000256" key="9">
    <source>
        <dbReference type="ARBA" id="ARBA00045876"/>
    </source>
</evidence>
<proteinExistence type="inferred from homology"/>
<keyword evidence="3 10" id="KW-0479">Metal-binding</keyword>
<gene>
    <name evidence="11" type="ORF">OKIOD_LOCUS5319</name>
</gene>
<dbReference type="PANTHER" id="PTHR12697">
    <property type="entry name" value="PBS LYASE HEAT-LIKE PROTEIN"/>
    <property type="match status" value="1"/>
</dbReference>
<feature type="binding site" evidence="10">
    <location>
        <position position="258"/>
    </location>
    <ligand>
        <name>Fe cation</name>
        <dbReference type="ChEBI" id="CHEBI:24875"/>
        <label>2</label>
    </ligand>
</feature>
<keyword evidence="6 10" id="KW-0408">Iron</keyword>
<organism evidence="11 12">
    <name type="scientific">Oikopleura dioica</name>
    <name type="common">Tunicate</name>
    <dbReference type="NCBI Taxonomy" id="34765"/>
    <lineage>
        <taxon>Eukaryota</taxon>
        <taxon>Metazoa</taxon>
        <taxon>Chordata</taxon>
        <taxon>Tunicata</taxon>
        <taxon>Appendicularia</taxon>
        <taxon>Copelata</taxon>
        <taxon>Oikopleuridae</taxon>
        <taxon>Oikopleura</taxon>
    </lineage>
</organism>
<dbReference type="SMART" id="SM00567">
    <property type="entry name" value="EZ_HEAT"/>
    <property type="match status" value="6"/>
</dbReference>
<feature type="binding site" evidence="10">
    <location>
        <position position="259"/>
    </location>
    <ligand>
        <name>Fe cation</name>
        <dbReference type="ChEBI" id="CHEBI:24875"/>
        <label>2</label>
    </ligand>
</feature>
<evidence type="ECO:0000256" key="2">
    <source>
        <dbReference type="ARBA" id="ARBA00005041"/>
    </source>
</evidence>
<dbReference type="InterPro" id="IPR011989">
    <property type="entry name" value="ARM-like"/>
</dbReference>
<feature type="binding site" evidence="10">
    <location>
        <position position="223"/>
    </location>
    <ligand>
        <name>Fe cation</name>
        <dbReference type="ChEBI" id="CHEBI:24875"/>
        <label>2</label>
    </ligand>
</feature>